<dbReference type="EMBL" id="VHII01000019">
    <property type="protein sequence ID" value="KAF1376059.1"/>
    <property type="molecule type" value="Genomic_DNA"/>
</dbReference>
<comment type="caution">
    <text evidence="2">The sequence shown here is derived from an EMBL/GenBank/DDBJ whole genome shotgun (WGS) entry which is preliminary data.</text>
</comment>
<evidence type="ECO:0000256" key="1">
    <source>
        <dbReference type="SAM" id="MobiDB-lite"/>
    </source>
</evidence>
<keyword evidence="3" id="KW-1185">Reference proteome</keyword>
<name>A0A6A5ECL3_PERFL</name>
<feature type="compositionally biased region" description="Basic and acidic residues" evidence="1">
    <location>
        <begin position="1"/>
        <end position="11"/>
    </location>
</feature>
<feature type="region of interest" description="Disordered" evidence="1">
    <location>
        <begin position="1"/>
        <end position="251"/>
    </location>
</feature>
<feature type="compositionally biased region" description="Low complexity" evidence="1">
    <location>
        <begin position="31"/>
        <end position="64"/>
    </location>
</feature>
<reference evidence="2 3" key="1">
    <citation type="submission" date="2019-06" db="EMBL/GenBank/DDBJ databases">
        <title>A chromosome-scale genome assembly of the European perch, Perca fluviatilis.</title>
        <authorList>
            <person name="Roques C."/>
            <person name="Zahm M."/>
            <person name="Cabau C."/>
            <person name="Klopp C."/>
            <person name="Bouchez O."/>
            <person name="Donnadieu C."/>
            <person name="Kuhl H."/>
            <person name="Gislard M."/>
            <person name="Guendouz S."/>
            <person name="Journot L."/>
            <person name="Haffray P."/>
            <person name="Bestin A."/>
            <person name="Morvezen R."/>
            <person name="Feron R."/>
            <person name="Wen M."/>
            <person name="Jouanno E."/>
            <person name="Herpin A."/>
            <person name="Schartl M."/>
            <person name="Postlethwait J."/>
            <person name="Schaerlinger B."/>
            <person name="Chardard D."/>
            <person name="Lecocq T."/>
            <person name="Poncet C."/>
            <person name="Jaffrelo L."/>
            <person name="Lampietro C."/>
            <person name="Guiguen Y."/>
        </authorList>
    </citation>
    <scope>NUCLEOTIDE SEQUENCE [LARGE SCALE GENOMIC DNA]</scope>
    <source>
        <tissue evidence="2">Blood</tissue>
    </source>
</reference>
<protein>
    <recommendedName>
        <fullName evidence="4">Cytoplasmic polyadenylation element-binding protein 3</fullName>
    </recommendedName>
</protein>
<evidence type="ECO:0000313" key="3">
    <source>
        <dbReference type="Proteomes" id="UP000465112"/>
    </source>
</evidence>
<gene>
    <name evidence="2" type="ORF">PFLUV_G00226690</name>
</gene>
<proteinExistence type="predicted"/>
<evidence type="ECO:0008006" key="4">
    <source>
        <dbReference type="Google" id="ProtNLM"/>
    </source>
</evidence>
<feature type="compositionally biased region" description="Low complexity" evidence="1">
    <location>
        <begin position="88"/>
        <end position="108"/>
    </location>
</feature>
<dbReference type="AlphaFoldDB" id="A0A6A5ECL3"/>
<organism evidence="2 3">
    <name type="scientific">Perca fluviatilis</name>
    <name type="common">European perch</name>
    <dbReference type="NCBI Taxonomy" id="8168"/>
    <lineage>
        <taxon>Eukaryota</taxon>
        <taxon>Metazoa</taxon>
        <taxon>Chordata</taxon>
        <taxon>Craniata</taxon>
        <taxon>Vertebrata</taxon>
        <taxon>Euteleostomi</taxon>
        <taxon>Actinopterygii</taxon>
        <taxon>Neopterygii</taxon>
        <taxon>Teleostei</taxon>
        <taxon>Neoteleostei</taxon>
        <taxon>Acanthomorphata</taxon>
        <taxon>Eupercaria</taxon>
        <taxon>Perciformes</taxon>
        <taxon>Percoidei</taxon>
        <taxon>Percidae</taxon>
        <taxon>Percinae</taxon>
        <taxon>Perca</taxon>
    </lineage>
</organism>
<feature type="compositionally biased region" description="Polar residues" evidence="1">
    <location>
        <begin position="194"/>
        <end position="205"/>
    </location>
</feature>
<accession>A0A6A5ECL3</accession>
<sequence>MQDDLLMDKNKAQAHQQQDPTQVDPPPSTPTPSSELTSSSESESPSTGSNQAASALNSSSSSSSNKDKVPMESPILPGLSFHHQPQETGGPLSSPSSSFGSTWSTGTTNAVDDSFFQGIPSVNGTMLFQNFPHHVNPVFGGNFSPQIGLAPQSQQHQQQAQQPQPPQQQQQQPPQPQQRRSPGSPSQGPFPQRNAYQTIMNNSKGSSSSSSSLLPRRPLGIITKTPHGAQPPTPGAGCRQAGTRAERWASG</sequence>
<dbReference type="Proteomes" id="UP000465112">
    <property type="component" value="Chromosome 19"/>
</dbReference>
<evidence type="ECO:0000313" key="2">
    <source>
        <dbReference type="EMBL" id="KAF1376059.1"/>
    </source>
</evidence>
<feature type="compositionally biased region" description="Low complexity" evidence="1">
    <location>
        <begin position="151"/>
        <end position="192"/>
    </location>
</feature>